<dbReference type="FunCoup" id="A0A7L4YKH0">
    <property type="interactions" value="13"/>
</dbReference>
<evidence type="ECO:0000313" key="7">
    <source>
        <dbReference type="Proteomes" id="UP000463857"/>
    </source>
</evidence>
<feature type="region of interest" description="Disordered" evidence="4">
    <location>
        <begin position="1"/>
        <end position="27"/>
    </location>
</feature>
<accession>A0A7L4YKH0</accession>
<dbReference type="KEGG" id="eke:EK0264_05055"/>
<dbReference type="SMART" id="SM00342">
    <property type="entry name" value="HTH_ARAC"/>
    <property type="match status" value="1"/>
</dbReference>
<keyword evidence="1" id="KW-0805">Transcription regulation</keyword>
<dbReference type="RefSeq" id="WP_159543550.1">
    <property type="nucleotide sequence ID" value="NZ_CP047156.1"/>
</dbReference>
<dbReference type="SUPFAM" id="SSF46689">
    <property type="entry name" value="Homeodomain-like"/>
    <property type="match status" value="1"/>
</dbReference>
<dbReference type="Pfam" id="PF12833">
    <property type="entry name" value="HTH_18"/>
    <property type="match status" value="1"/>
</dbReference>
<keyword evidence="7" id="KW-1185">Reference proteome</keyword>
<dbReference type="AlphaFoldDB" id="A0A7L4YKH0"/>
<dbReference type="SUPFAM" id="SSF51182">
    <property type="entry name" value="RmlC-like cupins"/>
    <property type="match status" value="1"/>
</dbReference>
<organism evidence="6 7">
    <name type="scientific">Epidermidibacterium keratini</name>
    <dbReference type="NCBI Taxonomy" id="1891644"/>
    <lineage>
        <taxon>Bacteria</taxon>
        <taxon>Bacillati</taxon>
        <taxon>Actinomycetota</taxon>
        <taxon>Actinomycetes</taxon>
        <taxon>Sporichthyales</taxon>
        <taxon>Sporichthyaceae</taxon>
        <taxon>Epidermidibacterium</taxon>
    </lineage>
</organism>
<evidence type="ECO:0000256" key="1">
    <source>
        <dbReference type="ARBA" id="ARBA00023015"/>
    </source>
</evidence>
<dbReference type="GO" id="GO:0003700">
    <property type="term" value="F:DNA-binding transcription factor activity"/>
    <property type="evidence" value="ECO:0007669"/>
    <property type="project" value="InterPro"/>
</dbReference>
<dbReference type="InterPro" id="IPR011051">
    <property type="entry name" value="RmlC_Cupin_sf"/>
</dbReference>
<dbReference type="EMBL" id="CP047156">
    <property type="protein sequence ID" value="QHB99715.1"/>
    <property type="molecule type" value="Genomic_DNA"/>
</dbReference>
<feature type="domain" description="HTH araC/xylS-type" evidence="5">
    <location>
        <begin position="158"/>
        <end position="254"/>
    </location>
</feature>
<reference evidence="6 7" key="1">
    <citation type="journal article" date="2018" name="Int. J. Syst. Evol. Microbiol.">
        <title>Epidermidibacterium keratini gen. nov., sp. nov., a member of the family Sporichthyaceae, isolated from keratin epidermis.</title>
        <authorList>
            <person name="Lee D.G."/>
            <person name="Trujillo M.E."/>
            <person name="Kang S."/>
            <person name="Nam J.J."/>
            <person name="Kim Y.J."/>
        </authorList>
    </citation>
    <scope>NUCLEOTIDE SEQUENCE [LARGE SCALE GENOMIC DNA]</scope>
    <source>
        <strain evidence="6 7">EPI-7</strain>
    </source>
</reference>
<proteinExistence type="predicted"/>
<sequence>MSQTSHARRLPAQTRHTPKAATQSRTIDTGGGIDAHWHDEHQIVYPSQGVLSVTTDAGVWIAPQTRALWIPAGTIHEHRAYGPVRLHTVGLAVSHNPLDLHEPAVLSVDPLLRELIIAASGEHGDSETPPMHRLLSVMLDRLRLSRSGPLHLPRPRDERLVEIAALIEADPGRDLAAYSREVGASTRTVARLCRDELGMTFPQWRTQLRLGMALRLLADGLSVTSTAARCGWQTTSAFIDVFGRHLGYTPGRGE</sequence>
<evidence type="ECO:0000256" key="3">
    <source>
        <dbReference type="ARBA" id="ARBA00023163"/>
    </source>
</evidence>
<name>A0A7L4YKH0_9ACTN</name>
<evidence type="ECO:0000259" key="5">
    <source>
        <dbReference type="PROSITE" id="PS01124"/>
    </source>
</evidence>
<dbReference type="OrthoDB" id="2039152at2"/>
<dbReference type="InterPro" id="IPR018060">
    <property type="entry name" value="HTH_AraC"/>
</dbReference>
<evidence type="ECO:0000313" key="6">
    <source>
        <dbReference type="EMBL" id="QHB99715.1"/>
    </source>
</evidence>
<dbReference type="InterPro" id="IPR009057">
    <property type="entry name" value="Homeodomain-like_sf"/>
</dbReference>
<gene>
    <name evidence="6" type="ORF">EK0264_05055</name>
</gene>
<dbReference type="PANTHER" id="PTHR11019">
    <property type="entry name" value="HTH-TYPE TRANSCRIPTIONAL REGULATOR NIMR"/>
    <property type="match status" value="1"/>
</dbReference>
<dbReference type="Gene3D" id="2.60.120.10">
    <property type="entry name" value="Jelly Rolls"/>
    <property type="match status" value="1"/>
</dbReference>
<dbReference type="CDD" id="cd06124">
    <property type="entry name" value="cupin_NimR-like_N"/>
    <property type="match status" value="1"/>
</dbReference>
<keyword evidence="3" id="KW-0804">Transcription</keyword>
<dbReference type="PANTHER" id="PTHR11019:SF199">
    <property type="entry name" value="HTH-TYPE TRANSCRIPTIONAL REGULATOR NIMR"/>
    <property type="match status" value="1"/>
</dbReference>
<evidence type="ECO:0000256" key="2">
    <source>
        <dbReference type="ARBA" id="ARBA00023125"/>
    </source>
</evidence>
<dbReference type="InterPro" id="IPR014710">
    <property type="entry name" value="RmlC-like_jellyroll"/>
</dbReference>
<protein>
    <submittedName>
        <fullName evidence="6">Helix-turn-helix domain-containing protein</fullName>
    </submittedName>
</protein>
<dbReference type="Proteomes" id="UP000463857">
    <property type="component" value="Chromosome"/>
</dbReference>
<dbReference type="GO" id="GO:0043565">
    <property type="term" value="F:sequence-specific DNA binding"/>
    <property type="evidence" value="ECO:0007669"/>
    <property type="project" value="InterPro"/>
</dbReference>
<dbReference type="InterPro" id="IPR003313">
    <property type="entry name" value="AraC-bd"/>
</dbReference>
<dbReference type="Pfam" id="PF02311">
    <property type="entry name" value="AraC_binding"/>
    <property type="match status" value="1"/>
</dbReference>
<dbReference type="PROSITE" id="PS01124">
    <property type="entry name" value="HTH_ARAC_FAMILY_2"/>
    <property type="match status" value="1"/>
</dbReference>
<dbReference type="Gene3D" id="1.10.10.60">
    <property type="entry name" value="Homeodomain-like"/>
    <property type="match status" value="1"/>
</dbReference>
<keyword evidence="2" id="KW-0238">DNA-binding</keyword>
<dbReference type="InParanoid" id="A0A7L4YKH0"/>
<evidence type="ECO:0000256" key="4">
    <source>
        <dbReference type="SAM" id="MobiDB-lite"/>
    </source>
</evidence>